<reference evidence="9" key="2">
    <citation type="journal article" date="2023" name="Microbiol Resour">
        <title>Decontamination and Annotation of the Draft Genome Sequence of the Oomycete Lagenidium giganteum ARSEF 373.</title>
        <authorList>
            <person name="Morgan W.R."/>
            <person name="Tartar A."/>
        </authorList>
    </citation>
    <scope>NUCLEOTIDE SEQUENCE</scope>
    <source>
        <strain evidence="9">ARSEF 373</strain>
    </source>
</reference>
<gene>
    <name evidence="9" type="ORF">N0F65_009292</name>
</gene>
<proteinExistence type="inferred from homology"/>
<comment type="similarity">
    <text evidence="7">Belongs to the MPDU1 (TC 2.A.43.3) family.</text>
</comment>
<keyword evidence="6 8" id="KW-0472">Membrane</keyword>
<feature type="transmembrane region" description="Helical" evidence="8">
    <location>
        <begin position="209"/>
        <end position="227"/>
    </location>
</feature>
<keyword evidence="10" id="KW-1185">Reference proteome</keyword>
<keyword evidence="4" id="KW-0677">Repeat</keyword>
<keyword evidence="2" id="KW-0813">Transport</keyword>
<name>A0AAV2YRD1_9STRA</name>
<dbReference type="Pfam" id="PF04193">
    <property type="entry name" value="PQ-loop"/>
    <property type="match status" value="2"/>
</dbReference>
<evidence type="ECO:0000256" key="7">
    <source>
        <dbReference type="ARBA" id="ARBA00038475"/>
    </source>
</evidence>
<protein>
    <recommendedName>
        <fullName evidence="11">Mannose-P-dolichol utilization defect 1 protein homolog</fullName>
    </recommendedName>
</protein>
<dbReference type="Proteomes" id="UP001146120">
    <property type="component" value="Unassembled WGS sequence"/>
</dbReference>
<reference evidence="9" key="1">
    <citation type="submission" date="2022-11" db="EMBL/GenBank/DDBJ databases">
        <authorList>
            <person name="Morgan W.R."/>
            <person name="Tartar A."/>
        </authorList>
    </citation>
    <scope>NUCLEOTIDE SEQUENCE</scope>
    <source>
        <strain evidence="9">ARSEF 373</strain>
    </source>
</reference>
<dbReference type="SMART" id="SM00679">
    <property type="entry name" value="CTNS"/>
    <property type="match status" value="2"/>
</dbReference>
<evidence type="ECO:0000313" key="9">
    <source>
        <dbReference type="EMBL" id="DAZ95991.1"/>
    </source>
</evidence>
<keyword evidence="5 8" id="KW-1133">Transmembrane helix</keyword>
<dbReference type="InterPro" id="IPR016817">
    <property type="entry name" value="MannP-dilichol_defect-1"/>
</dbReference>
<comment type="subcellular location">
    <subcellularLocation>
        <location evidence="1">Membrane</location>
        <topology evidence="1">Multi-pass membrane protein</topology>
    </subcellularLocation>
</comment>
<sequence>MVILIERFAVKKLCGKMMTRSTAIVTGVAAVCMVLCSLLVAAEEANVMEQEQLIVEATSGAEQKELIFGVFTPECFDAFVNKHDFVNVPCIKLVISKLLSYAIITGSLILKLPQILKIISAKDVTGLTPASFYMEVVLYLSSTVYNVLRGYPLSTWAENAVVLVQNVVLVLLLWTYYTPRIAISTRVTLFVTVSALTAGMLMVPPELQWLLASAGIPVSIFARIPQIISNFKQGHTGQLAFITLFLNFGGSVARLFTTLQETGDVVQLAGYGVAILLNGTLVSQVLIYWNATNKALAQSAKKKAQ</sequence>
<evidence type="ECO:0000256" key="4">
    <source>
        <dbReference type="ARBA" id="ARBA00022737"/>
    </source>
</evidence>
<feature type="transmembrane region" description="Helical" evidence="8">
    <location>
        <begin position="184"/>
        <end position="203"/>
    </location>
</feature>
<organism evidence="9 10">
    <name type="scientific">Lagenidium giganteum</name>
    <dbReference type="NCBI Taxonomy" id="4803"/>
    <lineage>
        <taxon>Eukaryota</taxon>
        <taxon>Sar</taxon>
        <taxon>Stramenopiles</taxon>
        <taxon>Oomycota</taxon>
        <taxon>Peronosporomycetes</taxon>
        <taxon>Pythiales</taxon>
        <taxon>Pythiaceae</taxon>
    </lineage>
</organism>
<evidence type="ECO:0000256" key="6">
    <source>
        <dbReference type="ARBA" id="ARBA00023136"/>
    </source>
</evidence>
<evidence type="ECO:0000256" key="3">
    <source>
        <dbReference type="ARBA" id="ARBA00022692"/>
    </source>
</evidence>
<evidence type="ECO:0000313" key="10">
    <source>
        <dbReference type="Proteomes" id="UP001146120"/>
    </source>
</evidence>
<dbReference type="EMBL" id="DAKRPA010000182">
    <property type="protein sequence ID" value="DAZ95991.1"/>
    <property type="molecule type" value="Genomic_DNA"/>
</dbReference>
<dbReference type="InterPro" id="IPR006603">
    <property type="entry name" value="PQ-loop_rpt"/>
</dbReference>
<dbReference type="PANTHER" id="PTHR12226:SF2">
    <property type="entry name" value="MANNOSE-P-DOLICHOL UTILIZATION DEFECT 1 PROTEIN"/>
    <property type="match status" value="1"/>
</dbReference>
<dbReference type="Gene3D" id="1.20.1280.290">
    <property type="match status" value="2"/>
</dbReference>
<evidence type="ECO:0000256" key="1">
    <source>
        <dbReference type="ARBA" id="ARBA00004141"/>
    </source>
</evidence>
<feature type="transmembrane region" description="Helical" evidence="8">
    <location>
        <begin position="160"/>
        <end position="177"/>
    </location>
</feature>
<feature type="transmembrane region" description="Helical" evidence="8">
    <location>
        <begin position="239"/>
        <end position="256"/>
    </location>
</feature>
<dbReference type="PANTHER" id="PTHR12226">
    <property type="entry name" value="MANNOSE-P-DOLICHOL UTILIZATION DEFECT 1 LEC35 -RELATED"/>
    <property type="match status" value="1"/>
</dbReference>
<accession>A0AAV2YRD1</accession>
<dbReference type="GO" id="GO:0016020">
    <property type="term" value="C:membrane"/>
    <property type="evidence" value="ECO:0007669"/>
    <property type="project" value="UniProtKB-SubCell"/>
</dbReference>
<evidence type="ECO:0000256" key="8">
    <source>
        <dbReference type="SAM" id="Phobius"/>
    </source>
</evidence>
<evidence type="ECO:0008006" key="11">
    <source>
        <dbReference type="Google" id="ProtNLM"/>
    </source>
</evidence>
<feature type="transmembrane region" description="Helical" evidence="8">
    <location>
        <begin position="21"/>
        <end position="42"/>
    </location>
</feature>
<evidence type="ECO:0000256" key="2">
    <source>
        <dbReference type="ARBA" id="ARBA00022448"/>
    </source>
</evidence>
<dbReference type="AlphaFoldDB" id="A0AAV2YRD1"/>
<comment type="caution">
    <text evidence="9">The sequence shown here is derived from an EMBL/GenBank/DDBJ whole genome shotgun (WGS) entry which is preliminary data.</text>
</comment>
<keyword evidence="3 8" id="KW-0812">Transmembrane</keyword>
<feature type="transmembrane region" description="Helical" evidence="8">
    <location>
        <begin position="268"/>
        <end position="289"/>
    </location>
</feature>
<evidence type="ECO:0000256" key="5">
    <source>
        <dbReference type="ARBA" id="ARBA00022989"/>
    </source>
</evidence>